<dbReference type="InterPro" id="IPR020843">
    <property type="entry name" value="ER"/>
</dbReference>
<accession>A0A085WKL5</accession>
<dbReference type="InterPro" id="IPR013149">
    <property type="entry name" value="ADH-like_C"/>
</dbReference>
<name>A0A085WKL5_9BACT</name>
<evidence type="ECO:0000313" key="3">
    <source>
        <dbReference type="Proteomes" id="UP000028725"/>
    </source>
</evidence>
<dbReference type="Pfam" id="PF00107">
    <property type="entry name" value="ADH_zinc_N"/>
    <property type="match status" value="1"/>
</dbReference>
<feature type="domain" description="Enoyl reductase (ER)" evidence="1">
    <location>
        <begin position="4"/>
        <end position="224"/>
    </location>
</feature>
<proteinExistence type="predicted"/>
<dbReference type="Proteomes" id="UP000028725">
    <property type="component" value="Unassembled WGS sequence"/>
</dbReference>
<dbReference type="PANTHER" id="PTHR43677">
    <property type="entry name" value="SHORT-CHAIN DEHYDROGENASE/REDUCTASE"/>
    <property type="match status" value="1"/>
</dbReference>
<organism evidence="2 3">
    <name type="scientific">Hyalangium minutum</name>
    <dbReference type="NCBI Taxonomy" id="394096"/>
    <lineage>
        <taxon>Bacteria</taxon>
        <taxon>Pseudomonadati</taxon>
        <taxon>Myxococcota</taxon>
        <taxon>Myxococcia</taxon>
        <taxon>Myxococcales</taxon>
        <taxon>Cystobacterineae</taxon>
        <taxon>Archangiaceae</taxon>
        <taxon>Hyalangium</taxon>
    </lineage>
</organism>
<dbReference type="STRING" id="394096.DB31_7465"/>
<dbReference type="InterPro" id="IPR051397">
    <property type="entry name" value="Zn-ADH-like_protein"/>
</dbReference>
<dbReference type="InterPro" id="IPR036291">
    <property type="entry name" value="NAD(P)-bd_dom_sf"/>
</dbReference>
<evidence type="ECO:0000313" key="2">
    <source>
        <dbReference type="EMBL" id="KFE68228.1"/>
    </source>
</evidence>
<dbReference type="SUPFAM" id="SSF51735">
    <property type="entry name" value="NAD(P)-binding Rossmann-fold domains"/>
    <property type="match status" value="1"/>
</dbReference>
<evidence type="ECO:0000259" key="1">
    <source>
        <dbReference type="SMART" id="SM00829"/>
    </source>
</evidence>
<dbReference type="PANTHER" id="PTHR43677:SF1">
    <property type="entry name" value="ACRYLYL-COA REDUCTASE ACUI-RELATED"/>
    <property type="match status" value="1"/>
</dbReference>
<dbReference type="PATRIC" id="fig|394096.3.peg.3505"/>
<dbReference type="GO" id="GO:0043957">
    <property type="term" value="F:acryloyl-CoA reductase (NADPH) activity"/>
    <property type="evidence" value="ECO:0007669"/>
    <property type="project" value="TreeGrafter"/>
</dbReference>
<dbReference type="EMBL" id="JMCB01000006">
    <property type="protein sequence ID" value="KFE68228.1"/>
    <property type="molecule type" value="Genomic_DNA"/>
</dbReference>
<dbReference type="AlphaFoldDB" id="A0A085WKL5"/>
<gene>
    <name evidence="2" type="ORF">DB31_7465</name>
</gene>
<protein>
    <submittedName>
        <fullName evidence="2">Oxidoreductase</fullName>
    </submittedName>
</protein>
<dbReference type="Gene3D" id="3.40.50.720">
    <property type="entry name" value="NAD(P)-binding Rossmann-like Domain"/>
    <property type="match status" value="1"/>
</dbReference>
<comment type="caution">
    <text evidence="2">The sequence shown here is derived from an EMBL/GenBank/DDBJ whole genome shotgun (WGS) entry which is preliminary data.</text>
</comment>
<reference evidence="2 3" key="1">
    <citation type="submission" date="2014-04" db="EMBL/GenBank/DDBJ databases">
        <title>Genome assembly of Hyalangium minutum DSM 14724.</title>
        <authorList>
            <person name="Sharma G."/>
            <person name="Subramanian S."/>
        </authorList>
    </citation>
    <scope>NUCLEOTIDE SEQUENCE [LARGE SCALE GENOMIC DNA]</scope>
    <source>
        <strain evidence="2 3">DSM 14724</strain>
    </source>
</reference>
<dbReference type="SMART" id="SM00829">
    <property type="entry name" value="PKS_ER"/>
    <property type="match status" value="1"/>
</dbReference>
<dbReference type="Gene3D" id="3.90.180.10">
    <property type="entry name" value="Medium-chain alcohol dehydrogenases, catalytic domain"/>
    <property type="match status" value="1"/>
</dbReference>
<sequence>MLSGAWAELVAVPSNALAVLPENVTFAQAATLPVAGLTALLGIEHGGGLLSRSVLITGASGGVGDFAVQLAKAAGARVTAHVRSEARAQRLRDVGAHSIALGENLSAARGPFDLVFDGVGGALLGEALGLLGKGGIAVAYGQTAGPTTTFNLAQFYATGGARLYGFILFHELLSQPASGGLKRLAEMISDGRLQPLIGAEAKWTEISSMAQRLQERDYAGKAVLHFD</sequence>
<keyword evidence="3" id="KW-1185">Reference proteome</keyword>